<feature type="transmembrane region" description="Helical" evidence="7">
    <location>
        <begin position="113"/>
        <end position="131"/>
    </location>
</feature>
<feature type="transmembrane region" description="Helical" evidence="7">
    <location>
        <begin position="521"/>
        <end position="543"/>
    </location>
</feature>
<dbReference type="GO" id="GO:0005886">
    <property type="term" value="C:plasma membrane"/>
    <property type="evidence" value="ECO:0007669"/>
    <property type="project" value="UniProtKB-SubCell"/>
</dbReference>
<dbReference type="Pfam" id="PF03772">
    <property type="entry name" value="Competence"/>
    <property type="match status" value="1"/>
</dbReference>
<keyword evidence="10" id="KW-1185">Reference proteome</keyword>
<keyword evidence="3 7" id="KW-0812">Transmembrane</keyword>
<feature type="transmembrane region" description="Helical" evidence="7">
    <location>
        <begin position="487"/>
        <end position="514"/>
    </location>
</feature>
<feature type="transmembrane region" description="Helical" evidence="7">
    <location>
        <begin position="431"/>
        <end position="452"/>
    </location>
</feature>
<dbReference type="eggNOG" id="COG0658">
    <property type="taxonomic scope" value="Bacteria"/>
</dbReference>
<gene>
    <name evidence="9" type="ORF">ARGLB_039_00920</name>
</gene>
<feature type="domain" description="ComEC/Rec2-related protein" evidence="8">
    <location>
        <begin position="311"/>
        <end position="575"/>
    </location>
</feature>
<feature type="transmembrane region" description="Helical" evidence="7">
    <location>
        <begin position="332"/>
        <end position="352"/>
    </location>
</feature>
<dbReference type="AlphaFoldDB" id="H0QL04"/>
<evidence type="ECO:0000259" key="8">
    <source>
        <dbReference type="Pfam" id="PF03772"/>
    </source>
</evidence>
<evidence type="ECO:0000313" key="9">
    <source>
        <dbReference type="EMBL" id="GAB13505.1"/>
    </source>
</evidence>
<evidence type="ECO:0000256" key="3">
    <source>
        <dbReference type="ARBA" id="ARBA00022692"/>
    </source>
</evidence>
<proteinExistence type="predicted"/>
<dbReference type="STRING" id="1077972.ARGLB_039_00920"/>
<evidence type="ECO:0000313" key="10">
    <source>
        <dbReference type="Proteomes" id="UP000003828"/>
    </source>
</evidence>
<name>H0QL04_ARTG1</name>
<comment type="caution">
    <text evidence="9">The sequence shown here is derived from an EMBL/GenBank/DDBJ whole genome shotgun (WGS) entry which is preliminary data.</text>
</comment>
<evidence type="ECO:0000256" key="7">
    <source>
        <dbReference type="SAM" id="Phobius"/>
    </source>
</evidence>
<reference evidence="9 10" key="1">
    <citation type="submission" date="2011-12" db="EMBL/GenBank/DDBJ databases">
        <title>Whole genome shotgun sequence of Arthrobacter globiformis NBRC 12137.</title>
        <authorList>
            <person name="Miyazawa S."/>
            <person name="Hosoyama A."/>
            <person name="Tsuchikane K."/>
            <person name="Katsumata H."/>
            <person name="Yamazaki S."/>
            <person name="Fujita N."/>
        </authorList>
    </citation>
    <scope>NUCLEOTIDE SEQUENCE [LARGE SCALE GENOMIC DNA]</scope>
    <source>
        <strain evidence="9 10">NBRC 12137</strain>
    </source>
</reference>
<feature type="compositionally biased region" description="Polar residues" evidence="6">
    <location>
        <begin position="39"/>
        <end position="49"/>
    </location>
</feature>
<evidence type="ECO:0000256" key="1">
    <source>
        <dbReference type="ARBA" id="ARBA00004651"/>
    </source>
</evidence>
<keyword evidence="5 7" id="KW-0472">Membrane</keyword>
<dbReference type="EMBL" id="BAEG01000039">
    <property type="protein sequence ID" value="GAB13505.1"/>
    <property type="molecule type" value="Genomic_DNA"/>
</dbReference>
<dbReference type="InterPro" id="IPR004477">
    <property type="entry name" value="ComEC_N"/>
</dbReference>
<feature type="region of interest" description="Disordered" evidence="6">
    <location>
        <begin position="1"/>
        <end position="58"/>
    </location>
</feature>
<evidence type="ECO:0000256" key="4">
    <source>
        <dbReference type="ARBA" id="ARBA00022989"/>
    </source>
</evidence>
<dbReference type="Proteomes" id="UP000003828">
    <property type="component" value="Unassembled WGS sequence"/>
</dbReference>
<organism evidence="9 10">
    <name type="scientific">Arthrobacter globiformis (strain ATCC 8010 / DSM 20124 / JCM 1332 / NBRC 12137 / NCIMB 8907 / NRRL B-2979 / 168)</name>
    <dbReference type="NCBI Taxonomy" id="1077972"/>
    <lineage>
        <taxon>Bacteria</taxon>
        <taxon>Bacillati</taxon>
        <taxon>Actinomycetota</taxon>
        <taxon>Actinomycetes</taxon>
        <taxon>Micrococcales</taxon>
        <taxon>Micrococcaceae</taxon>
        <taxon>Arthrobacter</taxon>
    </lineage>
</organism>
<feature type="region of interest" description="Disordered" evidence="6">
    <location>
        <begin position="628"/>
        <end position="655"/>
    </location>
</feature>
<dbReference type="PANTHER" id="PTHR30619">
    <property type="entry name" value="DNA INTERNALIZATION/COMPETENCE PROTEIN COMEC/REC2"/>
    <property type="match status" value="1"/>
</dbReference>
<comment type="subcellular location">
    <subcellularLocation>
        <location evidence="1">Cell membrane</location>
        <topology evidence="1">Multi-pass membrane protein</topology>
    </subcellularLocation>
</comment>
<feature type="transmembrane region" description="Helical" evidence="7">
    <location>
        <begin position="88"/>
        <end position="107"/>
    </location>
</feature>
<evidence type="ECO:0000256" key="6">
    <source>
        <dbReference type="SAM" id="MobiDB-lite"/>
    </source>
</evidence>
<feature type="transmembrane region" description="Helical" evidence="7">
    <location>
        <begin position="359"/>
        <end position="379"/>
    </location>
</feature>
<feature type="transmembrane region" description="Helical" evidence="7">
    <location>
        <begin position="555"/>
        <end position="577"/>
    </location>
</feature>
<dbReference type="OrthoDB" id="7177610at2"/>
<accession>H0QL04</accession>
<feature type="transmembrane region" description="Helical" evidence="7">
    <location>
        <begin position="459"/>
        <end position="481"/>
    </location>
</feature>
<dbReference type="NCBIfam" id="TIGR00360">
    <property type="entry name" value="ComEC_N-term"/>
    <property type="match status" value="1"/>
</dbReference>
<evidence type="ECO:0000256" key="2">
    <source>
        <dbReference type="ARBA" id="ARBA00022475"/>
    </source>
</evidence>
<protein>
    <submittedName>
        <fullName evidence="9">Putative ComEC/Rec2-related protein</fullName>
    </submittedName>
</protein>
<feature type="transmembrane region" description="Helical" evidence="7">
    <location>
        <begin position="143"/>
        <end position="164"/>
    </location>
</feature>
<keyword evidence="4 7" id="KW-1133">Transmembrane helix</keyword>
<dbReference type="PANTHER" id="PTHR30619:SF7">
    <property type="entry name" value="BETA-LACTAMASE DOMAIN PROTEIN"/>
    <property type="match status" value="1"/>
</dbReference>
<dbReference type="InterPro" id="IPR052159">
    <property type="entry name" value="Competence_DNA_uptake"/>
</dbReference>
<sequence>MKGRTGRAPSPWHRYVQAAVDFPRADSTSHESGAGDSAPTESVPSQSPSRAGPATTLGQKIRADIRRRLLPDEQDAAPSESNRRRTDLRLAPAALLVWAATVAGPWLTPIGLLFIWGSLAACAGVLLAMVLRRKSAGRHWRRSFLTTLTAALMLAAASTAHSAVSSAQRHDDQVAGLIAGRASVVVEAEITGSPRALKTPGPSGRDERWAVGAVARSLTSGGHVTHAQLPVVIIGGQEWQHAGTGQLLRVTGKLRPPDPGRVEAAMLTASSPPARLAPAQDWQQAPAALGKRFASASAWLAPDPKGLLPGMVTGDTGGLDEGLETAMKTVGLTHLTAVSGANCSLILGALLLAARSLRLARFPAAAVALAGLGLFVLMVGPDASVLRASLMGAIALASLAGGRAGRGLSFLCLAVIALLLVEPELGVSFGFLLSVLATLGIIVLGRCVMGWFPANAPRWAAAAVAVPLSAQVLCGPVIVVLQPQFSTYSLLANVLVAPLVAPVTILGTAAVTLLPLAPWLATFLIGAAGFFAGGVAAVARFTAGLPGAAPPWPEGVFGLLTMLLFSVVTLLSVWMAAHPARTIKLVFAAHAGTVRLLDRLPEVRLRRASPADHGRLRLCNLNSGRNHQWPLPSNDRRRPQPMRRRGETWPLRRSS</sequence>
<evidence type="ECO:0000256" key="5">
    <source>
        <dbReference type="ARBA" id="ARBA00023136"/>
    </source>
</evidence>
<keyword evidence="2" id="KW-1003">Cell membrane</keyword>